<dbReference type="CDD" id="cd04301">
    <property type="entry name" value="NAT_SF"/>
    <property type="match status" value="1"/>
</dbReference>
<keyword evidence="2" id="KW-0808">Transferase</keyword>
<organism evidence="2 3">
    <name type="scientific">Pleionea litopenaei</name>
    <dbReference type="NCBI Taxonomy" id="3070815"/>
    <lineage>
        <taxon>Bacteria</taxon>
        <taxon>Pseudomonadati</taxon>
        <taxon>Pseudomonadota</taxon>
        <taxon>Gammaproteobacteria</taxon>
        <taxon>Oceanospirillales</taxon>
        <taxon>Pleioneaceae</taxon>
        <taxon>Pleionea</taxon>
    </lineage>
</organism>
<sequence>MLGDIEIKEVPWSEFQGPLSEVREKVFVYEQRVAPEIEIDGRDPECFHVLVTNPEGIPVGAGRLTPEGKIGRVSVLLPYRGLGLGSKILQALIEIAHREGLSPIKLHAQIQAVSFYERHLFVPNGPVFMEAGIPHQSMKRNLA</sequence>
<proteinExistence type="predicted"/>
<evidence type="ECO:0000313" key="3">
    <source>
        <dbReference type="Proteomes" id="UP001239782"/>
    </source>
</evidence>
<accession>A0AA51X8D9</accession>
<dbReference type="PANTHER" id="PTHR13355">
    <property type="entry name" value="GLUCOSAMINE 6-PHOSPHATE N-ACETYLTRANSFERASE"/>
    <property type="match status" value="1"/>
</dbReference>
<keyword evidence="2" id="KW-0012">Acyltransferase</keyword>
<dbReference type="Gene3D" id="3.40.630.30">
    <property type="match status" value="1"/>
</dbReference>
<dbReference type="EC" id="2.3.1.-" evidence="2"/>
<dbReference type="InterPro" id="IPR016181">
    <property type="entry name" value="Acyl_CoA_acyltransferase"/>
</dbReference>
<gene>
    <name evidence="2" type="ORF">Q9312_03555</name>
</gene>
<protein>
    <submittedName>
        <fullName evidence="2">GNAT family N-acetyltransferase</fullName>
        <ecNumber evidence="2">2.3.1.-</ecNumber>
    </submittedName>
</protein>
<dbReference type="InterPro" id="IPR000182">
    <property type="entry name" value="GNAT_dom"/>
</dbReference>
<reference evidence="2 3" key="1">
    <citation type="submission" date="2023-08" db="EMBL/GenBank/DDBJ databases">
        <title>Pleionea litopenaei sp. nov., isolated from stomach of juvenile Litopenaeus vannamei.</title>
        <authorList>
            <person name="Rho A.M."/>
            <person name="Hwang C.Y."/>
        </authorList>
    </citation>
    <scope>NUCLEOTIDE SEQUENCE [LARGE SCALE GENOMIC DNA]</scope>
    <source>
        <strain evidence="2 3">HL-JVS1</strain>
    </source>
</reference>
<dbReference type="EMBL" id="CP133548">
    <property type="protein sequence ID" value="WMS88000.1"/>
    <property type="molecule type" value="Genomic_DNA"/>
</dbReference>
<dbReference type="AlphaFoldDB" id="A0AA51X8D9"/>
<dbReference type="InterPro" id="IPR039143">
    <property type="entry name" value="GNPNAT1-like"/>
</dbReference>
<dbReference type="GO" id="GO:0004343">
    <property type="term" value="F:glucosamine 6-phosphate N-acetyltransferase activity"/>
    <property type="evidence" value="ECO:0007669"/>
    <property type="project" value="TreeGrafter"/>
</dbReference>
<dbReference type="SUPFAM" id="SSF55729">
    <property type="entry name" value="Acyl-CoA N-acyltransferases (Nat)"/>
    <property type="match status" value="1"/>
</dbReference>
<dbReference type="Proteomes" id="UP001239782">
    <property type="component" value="Chromosome"/>
</dbReference>
<evidence type="ECO:0000259" key="1">
    <source>
        <dbReference type="PROSITE" id="PS51186"/>
    </source>
</evidence>
<name>A0AA51X8D9_9GAMM</name>
<dbReference type="Pfam" id="PF13673">
    <property type="entry name" value="Acetyltransf_10"/>
    <property type="match status" value="1"/>
</dbReference>
<keyword evidence="3" id="KW-1185">Reference proteome</keyword>
<dbReference type="RefSeq" id="WP_309203172.1">
    <property type="nucleotide sequence ID" value="NZ_CP133548.1"/>
</dbReference>
<dbReference type="KEGG" id="plei:Q9312_03555"/>
<dbReference type="PANTHER" id="PTHR13355:SF11">
    <property type="entry name" value="GLUCOSAMINE 6-PHOSPHATE N-ACETYLTRANSFERASE"/>
    <property type="match status" value="1"/>
</dbReference>
<feature type="domain" description="N-acetyltransferase" evidence="1">
    <location>
        <begin position="5"/>
        <end position="143"/>
    </location>
</feature>
<evidence type="ECO:0000313" key="2">
    <source>
        <dbReference type="EMBL" id="WMS88000.1"/>
    </source>
</evidence>
<dbReference type="PROSITE" id="PS51186">
    <property type="entry name" value="GNAT"/>
    <property type="match status" value="1"/>
</dbReference>